<keyword evidence="1" id="KW-0175">Coiled coil</keyword>
<organism evidence="3 4">
    <name type="scientific">Candidatus Terraquivivens tikiterensis</name>
    <dbReference type="NCBI Taxonomy" id="1980982"/>
    <lineage>
        <taxon>Archaea</taxon>
        <taxon>Nitrososphaerota</taxon>
        <taxon>Candidatus Wolframiiraptoraceae</taxon>
        <taxon>Candidatus Terraquivivens</taxon>
    </lineage>
</organism>
<dbReference type="EMBL" id="NDWU01000019">
    <property type="protein sequence ID" value="PUA31364.1"/>
    <property type="molecule type" value="Genomic_DNA"/>
</dbReference>
<keyword evidence="2" id="KW-0812">Transmembrane</keyword>
<sequence>MIAALSVPLLIVQATPEGENAILNALNGLSLQLSSIEDNIMGKITAMDNNISSELQKLKEEINDLKQALTGLSMQLSNVESNVLGSVSGVDKSVASSLEEFKTSLQNSMKSLEKSVTDLQQSVKASTEKLESTAASVSTLSMLFWAVVVLLIINLALTGIVIARVTAKPKTG</sequence>
<reference evidence="3 4" key="1">
    <citation type="submission" date="2017-04" db="EMBL/GenBank/DDBJ databases">
        <title>Draft Aigarchaeota genome from a New Zealand hot spring.</title>
        <authorList>
            <person name="Reysenbach A.-L."/>
            <person name="Donaho J.A."/>
            <person name="Gerhart J."/>
            <person name="Kelley J.F."/>
            <person name="Kouba K."/>
            <person name="Podar M."/>
            <person name="Stott M."/>
        </authorList>
    </citation>
    <scope>NUCLEOTIDE SEQUENCE [LARGE SCALE GENOMIC DNA]</scope>
    <source>
        <strain evidence="3">NZ13_MG1</strain>
    </source>
</reference>
<evidence type="ECO:0000313" key="4">
    <source>
        <dbReference type="Proteomes" id="UP000244066"/>
    </source>
</evidence>
<dbReference type="Gene3D" id="1.20.120.20">
    <property type="entry name" value="Apolipoprotein"/>
    <property type="match status" value="1"/>
</dbReference>
<keyword evidence="2" id="KW-1133">Transmembrane helix</keyword>
<evidence type="ECO:0000256" key="2">
    <source>
        <dbReference type="SAM" id="Phobius"/>
    </source>
</evidence>
<evidence type="ECO:0000313" key="3">
    <source>
        <dbReference type="EMBL" id="PUA31364.1"/>
    </source>
</evidence>
<evidence type="ECO:0000256" key="1">
    <source>
        <dbReference type="SAM" id="Coils"/>
    </source>
</evidence>
<gene>
    <name evidence="3" type="ORF">B9J98_06735</name>
</gene>
<feature type="coiled-coil region" evidence="1">
    <location>
        <begin position="48"/>
        <end position="129"/>
    </location>
</feature>
<keyword evidence="2" id="KW-0472">Membrane</keyword>
<proteinExistence type="predicted"/>
<comment type="caution">
    <text evidence="3">The sequence shown here is derived from an EMBL/GenBank/DDBJ whole genome shotgun (WGS) entry which is preliminary data.</text>
</comment>
<name>A0A2R7Y1G5_9ARCH</name>
<dbReference type="AlphaFoldDB" id="A0A2R7Y1G5"/>
<dbReference type="Proteomes" id="UP000244066">
    <property type="component" value="Unassembled WGS sequence"/>
</dbReference>
<accession>A0A2R7Y1G5</accession>
<protein>
    <submittedName>
        <fullName evidence="3">Uncharacterized protein</fullName>
    </submittedName>
</protein>
<feature type="transmembrane region" description="Helical" evidence="2">
    <location>
        <begin position="142"/>
        <end position="163"/>
    </location>
</feature>
<dbReference type="SUPFAM" id="SSF46579">
    <property type="entry name" value="Prefoldin"/>
    <property type="match status" value="1"/>
</dbReference>